<proteinExistence type="predicted"/>
<evidence type="ECO:0000256" key="1">
    <source>
        <dbReference type="SAM" id="MobiDB-lite"/>
    </source>
</evidence>
<feature type="compositionally biased region" description="Basic and acidic residues" evidence="1">
    <location>
        <begin position="18"/>
        <end position="47"/>
    </location>
</feature>
<keyword evidence="3" id="KW-1185">Reference proteome</keyword>
<organism evidence="2 3">
    <name type="scientific">Eumeta variegata</name>
    <name type="common">Bagworm moth</name>
    <name type="synonym">Eumeta japonica</name>
    <dbReference type="NCBI Taxonomy" id="151549"/>
    <lineage>
        <taxon>Eukaryota</taxon>
        <taxon>Metazoa</taxon>
        <taxon>Ecdysozoa</taxon>
        <taxon>Arthropoda</taxon>
        <taxon>Hexapoda</taxon>
        <taxon>Insecta</taxon>
        <taxon>Pterygota</taxon>
        <taxon>Neoptera</taxon>
        <taxon>Endopterygota</taxon>
        <taxon>Lepidoptera</taxon>
        <taxon>Glossata</taxon>
        <taxon>Ditrysia</taxon>
        <taxon>Tineoidea</taxon>
        <taxon>Psychidae</taxon>
        <taxon>Oiketicinae</taxon>
        <taxon>Eumeta</taxon>
    </lineage>
</organism>
<feature type="region of interest" description="Disordered" evidence="1">
    <location>
        <begin position="1"/>
        <end position="51"/>
    </location>
</feature>
<dbReference type="Proteomes" id="UP000299102">
    <property type="component" value="Unassembled WGS sequence"/>
</dbReference>
<sequence length="85" mass="9747">MPGAIPHRRFRKQTRRHSTCDEYSHTRGVSERRNTKGENRSENESDRQATSCAELRTAGREMFTCGYRELAAGQSTASLRWADDL</sequence>
<dbReference type="AlphaFoldDB" id="A0A4C1TG51"/>
<evidence type="ECO:0000313" key="2">
    <source>
        <dbReference type="EMBL" id="GBP13473.1"/>
    </source>
</evidence>
<feature type="compositionally biased region" description="Basic residues" evidence="1">
    <location>
        <begin position="1"/>
        <end position="17"/>
    </location>
</feature>
<dbReference type="EMBL" id="BGZK01000057">
    <property type="protein sequence ID" value="GBP13473.1"/>
    <property type="molecule type" value="Genomic_DNA"/>
</dbReference>
<protein>
    <submittedName>
        <fullName evidence="2">Uncharacterized protein</fullName>
    </submittedName>
</protein>
<evidence type="ECO:0000313" key="3">
    <source>
        <dbReference type="Proteomes" id="UP000299102"/>
    </source>
</evidence>
<gene>
    <name evidence="2" type="ORF">EVAR_4222_1</name>
</gene>
<reference evidence="2 3" key="1">
    <citation type="journal article" date="2019" name="Commun. Biol.">
        <title>The bagworm genome reveals a unique fibroin gene that provides high tensile strength.</title>
        <authorList>
            <person name="Kono N."/>
            <person name="Nakamura H."/>
            <person name="Ohtoshi R."/>
            <person name="Tomita M."/>
            <person name="Numata K."/>
            <person name="Arakawa K."/>
        </authorList>
    </citation>
    <scope>NUCLEOTIDE SEQUENCE [LARGE SCALE GENOMIC DNA]</scope>
</reference>
<accession>A0A4C1TG51</accession>
<name>A0A4C1TG51_EUMVA</name>
<comment type="caution">
    <text evidence="2">The sequence shown here is derived from an EMBL/GenBank/DDBJ whole genome shotgun (WGS) entry which is preliminary data.</text>
</comment>